<reference evidence="1 2" key="1">
    <citation type="submission" date="2019-08" db="EMBL/GenBank/DDBJ databases">
        <authorList>
            <person name="Peeters C."/>
        </authorList>
    </citation>
    <scope>NUCLEOTIDE SEQUENCE [LARGE SCALE GENOMIC DNA]</scope>
    <source>
        <strain evidence="1 2">LMG 31112</strain>
    </source>
</reference>
<dbReference type="AlphaFoldDB" id="A0A5E4ZBI3"/>
<proteinExistence type="predicted"/>
<dbReference type="Proteomes" id="UP000343317">
    <property type="component" value="Unassembled WGS sequence"/>
</dbReference>
<protein>
    <recommendedName>
        <fullName evidence="3">Alpha/beta hydrolase</fullName>
    </recommendedName>
</protein>
<keyword evidence="2" id="KW-1185">Reference proteome</keyword>
<organism evidence="1 2">
    <name type="scientific">Pandoraea horticolens</name>
    <dbReference type="NCBI Taxonomy" id="2508298"/>
    <lineage>
        <taxon>Bacteria</taxon>
        <taxon>Pseudomonadati</taxon>
        <taxon>Pseudomonadota</taxon>
        <taxon>Betaproteobacteria</taxon>
        <taxon>Burkholderiales</taxon>
        <taxon>Burkholderiaceae</taxon>
        <taxon>Pandoraea</taxon>
    </lineage>
</organism>
<evidence type="ECO:0000313" key="2">
    <source>
        <dbReference type="Proteomes" id="UP000343317"/>
    </source>
</evidence>
<sequence length="128" mass="14315">MYLRSRTSAFAAAYRQDLVTLLARAEVTVFIAGSCGLELLLNLHLTASELQCIRVIALGPVARGRPNCETILVQGRGDWLSRYFFDEADYRVECGHIGYLQSSEVLGLCRHHIGEVQQHRPAALREKS</sequence>
<name>A0A5E4ZBI3_9BURK</name>
<dbReference type="RefSeq" id="WP_150624671.1">
    <property type="nucleotide sequence ID" value="NZ_CABPSM010000034.1"/>
</dbReference>
<evidence type="ECO:0008006" key="3">
    <source>
        <dbReference type="Google" id="ProtNLM"/>
    </source>
</evidence>
<evidence type="ECO:0000313" key="1">
    <source>
        <dbReference type="EMBL" id="VVE58619.1"/>
    </source>
</evidence>
<dbReference type="EMBL" id="CABPSM010000034">
    <property type="protein sequence ID" value="VVE58619.1"/>
    <property type="molecule type" value="Genomic_DNA"/>
</dbReference>
<gene>
    <name evidence="1" type="ORF">PHO31112_05351</name>
</gene>
<accession>A0A5E4ZBI3</accession>